<reference evidence="1 2" key="1">
    <citation type="submission" date="2015-01" db="EMBL/GenBank/DDBJ databases">
        <title>The Genome Sequence of Rhinocladiella mackenzie CBS 650.93.</title>
        <authorList>
            <consortium name="The Broad Institute Genomics Platform"/>
            <person name="Cuomo C."/>
            <person name="de Hoog S."/>
            <person name="Gorbushina A."/>
            <person name="Stielow B."/>
            <person name="Teixiera M."/>
            <person name="Abouelleil A."/>
            <person name="Chapman S.B."/>
            <person name="Priest M."/>
            <person name="Young S.K."/>
            <person name="Wortman J."/>
            <person name="Nusbaum C."/>
            <person name="Birren B."/>
        </authorList>
    </citation>
    <scope>NUCLEOTIDE SEQUENCE [LARGE SCALE GENOMIC DNA]</scope>
    <source>
        <strain evidence="1 2">CBS 650.93</strain>
    </source>
</reference>
<dbReference type="GeneID" id="25295300"/>
<name>A0A0D2IKB1_9EURO</name>
<evidence type="ECO:0000313" key="2">
    <source>
        <dbReference type="Proteomes" id="UP000053617"/>
    </source>
</evidence>
<dbReference type="VEuPathDB" id="FungiDB:Z518_07229"/>
<dbReference type="RefSeq" id="XP_013270812.1">
    <property type="nucleotide sequence ID" value="XM_013415358.1"/>
</dbReference>
<dbReference type="AlphaFoldDB" id="A0A0D2IKB1"/>
<proteinExistence type="predicted"/>
<dbReference type="OrthoDB" id="62952at2759"/>
<accession>A0A0D2IKB1</accession>
<dbReference type="STRING" id="1442369.A0A0D2IKB1"/>
<dbReference type="InterPro" id="IPR038883">
    <property type="entry name" value="AN11006-like"/>
</dbReference>
<dbReference type="EMBL" id="KN847479">
    <property type="protein sequence ID" value="KIX03676.1"/>
    <property type="molecule type" value="Genomic_DNA"/>
</dbReference>
<gene>
    <name evidence="1" type="ORF">Z518_07229</name>
</gene>
<dbReference type="PANTHER" id="PTHR42085">
    <property type="entry name" value="F-BOX DOMAIN-CONTAINING PROTEIN"/>
    <property type="match status" value="1"/>
</dbReference>
<evidence type="ECO:0000313" key="1">
    <source>
        <dbReference type="EMBL" id="KIX03676.1"/>
    </source>
</evidence>
<dbReference type="HOGENOM" id="CLU_077468_1_0_1"/>
<keyword evidence="2" id="KW-1185">Reference proteome</keyword>
<protein>
    <submittedName>
        <fullName evidence="1">Uncharacterized protein</fullName>
    </submittedName>
</protein>
<dbReference type="Proteomes" id="UP000053617">
    <property type="component" value="Unassembled WGS sequence"/>
</dbReference>
<dbReference type="PANTHER" id="PTHR42085:SF2">
    <property type="entry name" value="F-BOX DOMAIN-CONTAINING PROTEIN"/>
    <property type="match status" value="1"/>
</dbReference>
<sequence>MGSSRSANSGPINFLDLPKLVRDKIYEEALVVLHPVYLFQDPGSQVETFAPDKPLRWLALLHTNRQISVEASAVLYRANHFELVDITEKQIGVLRSFLDCIGTVNAASLSHLCISFPIVVSIDEEPGKLRLRDDSQQILKLLEDKCTNLSTLETVVHYRNSGFFMRTEQFLREALTYIDGHLKAIHSLQRIIVRVEAQSGVPTSSVKDMMQQLGWLVWSGNGN</sequence>
<organism evidence="1 2">
    <name type="scientific">Rhinocladiella mackenziei CBS 650.93</name>
    <dbReference type="NCBI Taxonomy" id="1442369"/>
    <lineage>
        <taxon>Eukaryota</taxon>
        <taxon>Fungi</taxon>
        <taxon>Dikarya</taxon>
        <taxon>Ascomycota</taxon>
        <taxon>Pezizomycotina</taxon>
        <taxon>Eurotiomycetes</taxon>
        <taxon>Chaetothyriomycetidae</taxon>
        <taxon>Chaetothyriales</taxon>
        <taxon>Herpotrichiellaceae</taxon>
        <taxon>Rhinocladiella</taxon>
    </lineage>
</organism>